<evidence type="ECO:0000313" key="3">
    <source>
        <dbReference type="WBParaSite" id="ALUE_0000677601-mRNA-1"/>
    </source>
</evidence>
<name>A0A0M3HV57_ASCLU</name>
<dbReference type="AlphaFoldDB" id="A0A0M3HV57"/>
<protein>
    <submittedName>
        <fullName evidence="3">Uncharacterized protein</fullName>
    </submittedName>
</protein>
<feature type="region of interest" description="Disordered" evidence="1">
    <location>
        <begin position="1"/>
        <end position="69"/>
    </location>
</feature>
<dbReference type="WBParaSite" id="ALUE_0000677601-mRNA-1">
    <property type="protein sequence ID" value="ALUE_0000677601-mRNA-1"/>
    <property type="gene ID" value="ALUE_0000677601"/>
</dbReference>
<proteinExistence type="predicted"/>
<dbReference type="Proteomes" id="UP000036681">
    <property type="component" value="Unplaced"/>
</dbReference>
<feature type="compositionally biased region" description="Polar residues" evidence="1">
    <location>
        <begin position="1"/>
        <end position="10"/>
    </location>
</feature>
<evidence type="ECO:0000256" key="1">
    <source>
        <dbReference type="SAM" id="MobiDB-lite"/>
    </source>
</evidence>
<keyword evidence="2" id="KW-1185">Reference proteome</keyword>
<sequence>MRSSQGLKQQPTKDARLLRDSRPACRMQRDEPARAMQGVRLMRSRNDAPRKRGGKKRGPQIERESVSSDSLTRYVTQNLWSIKASLRGFIESEKNDIASLPVKCVLLRYSKQKKWGICDQHEREI</sequence>
<evidence type="ECO:0000313" key="2">
    <source>
        <dbReference type="Proteomes" id="UP000036681"/>
    </source>
</evidence>
<feature type="compositionally biased region" description="Basic and acidic residues" evidence="1">
    <location>
        <begin position="11"/>
        <end position="33"/>
    </location>
</feature>
<organism evidence="2 3">
    <name type="scientific">Ascaris lumbricoides</name>
    <name type="common">Giant roundworm</name>
    <dbReference type="NCBI Taxonomy" id="6252"/>
    <lineage>
        <taxon>Eukaryota</taxon>
        <taxon>Metazoa</taxon>
        <taxon>Ecdysozoa</taxon>
        <taxon>Nematoda</taxon>
        <taxon>Chromadorea</taxon>
        <taxon>Rhabditida</taxon>
        <taxon>Spirurina</taxon>
        <taxon>Ascaridomorpha</taxon>
        <taxon>Ascaridoidea</taxon>
        <taxon>Ascarididae</taxon>
        <taxon>Ascaris</taxon>
    </lineage>
</organism>
<reference evidence="3" key="1">
    <citation type="submission" date="2017-02" db="UniProtKB">
        <authorList>
            <consortium name="WormBaseParasite"/>
        </authorList>
    </citation>
    <scope>IDENTIFICATION</scope>
</reference>
<accession>A0A0M3HV57</accession>